<gene>
    <name evidence="4" type="ORF">GCM10009755_24700</name>
</gene>
<proteinExistence type="predicted"/>
<evidence type="ECO:0000313" key="4">
    <source>
        <dbReference type="EMBL" id="GAA2012293.1"/>
    </source>
</evidence>
<evidence type="ECO:0000313" key="5">
    <source>
        <dbReference type="Proteomes" id="UP001500755"/>
    </source>
</evidence>
<dbReference type="PROSITE" id="PS51186">
    <property type="entry name" value="GNAT"/>
    <property type="match status" value="1"/>
</dbReference>
<name>A0ABN2TKS7_9MICO</name>
<dbReference type="InterPro" id="IPR000182">
    <property type="entry name" value="GNAT_dom"/>
</dbReference>
<dbReference type="PANTHER" id="PTHR43877">
    <property type="entry name" value="AMINOALKYLPHOSPHONATE N-ACETYLTRANSFERASE-RELATED-RELATED"/>
    <property type="match status" value="1"/>
</dbReference>
<dbReference type="Proteomes" id="UP001500755">
    <property type="component" value="Unassembled WGS sequence"/>
</dbReference>
<evidence type="ECO:0000256" key="1">
    <source>
        <dbReference type="ARBA" id="ARBA00022679"/>
    </source>
</evidence>
<reference evidence="4 5" key="1">
    <citation type="journal article" date="2019" name="Int. J. Syst. Evol. Microbiol.">
        <title>The Global Catalogue of Microorganisms (GCM) 10K type strain sequencing project: providing services to taxonomists for standard genome sequencing and annotation.</title>
        <authorList>
            <consortium name="The Broad Institute Genomics Platform"/>
            <consortium name="The Broad Institute Genome Sequencing Center for Infectious Disease"/>
            <person name="Wu L."/>
            <person name="Ma J."/>
        </authorList>
    </citation>
    <scope>NUCLEOTIDE SEQUENCE [LARGE SCALE GENOMIC DNA]</scope>
    <source>
        <strain evidence="4 5">JCM 14546</strain>
    </source>
</reference>
<sequence length="177" mass="19112">MAGVPHSPELSLRGAAAADLPAIRALVRSSYALYVERIGKEPAPMTHDYARSLAHDRVWVAEAVRTSPAPAGGAPRSPGRTGLLGLLITVDAGDHLLLENVAVAPEAQGTGLGRVLLARAEQDARDLGHTRIELYTNAAMTENLAYYPRRGYVEVDRRTEDGFERVYFVKTLVPRGA</sequence>
<dbReference type="RefSeq" id="WP_344310128.1">
    <property type="nucleotide sequence ID" value="NZ_BAAANO010000025.1"/>
</dbReference>
<dbReference type="EMBL" id="BAAANO010000025">
    <property type="protein sequence ID" value="GAA2012293.1"/>
    <property type="molecule type" value="Genomic_DNA"/>
</dbReference>
<protein>
    <submittedName>
        <fullName evidence="4">GNAT family N-acetyltransferase</fullName>
    </submittedName>
</protein>
<keyword evidence="2" id="KW-0012">Acyltransferase</keyword>
<dbReference type="Gene3D" id="3.40.630.30">
    <property type="match status" value="1"/>
</dbReference>
<dbReference type="CDD" id="cd04301">
    <property type="entry name" value="NAT_SF"/>
    <property type="match status" value="1"/>
</dbReference>
<keyword evidence="5" id="KW-1185">Reference proteome</keyword>
<organism evidence="4 5">
    <name type="scientific">Brevibacterium samyangense</name>
    <dbReference type="NCBI Taxonomy" id="366888"/>
    <lineage>
        <taxon>Bacteria</taxon>
        <taxon>Bacillati</taxon>
        <taxon>Actinomycetota</taxon>
        <taxon>Actinomycetes</taxon>
        <taxon>Micrococcales</taxon>
        <taxon>Brevibacteriaceae</taxon>
        <taxon>Brevibacterium</taxon>
    </lineage>
</organism>
<dbReference type="SUPFAM" id="SSF55729">
    <property type="entry name" value="Acyl-CoA N-acyltransferases (Nat)"/>
    <property type="match status" value="1"/>
</dbReference>
<comment type="caution">
    <text evidence="4">The sequence shown here is derived from an EMBL/GenBank/DDBJ whole genome shotgun (WGS) entry which is preliminary data.</text>
</comment>
<accession>A0ABN2TKS7</accession>
<evidence type="ECO:0000259" key="3">
    <source>
        <dbReference type="PROSITE" id="PS51186"/>
    </source>
</evidence>
<keyword evidence="1" id="KW-0808">Transferase</keyword>
<dbReference type="Pfam" id="PF00583">
    <property type="entry name" value="Acetyltransf_1"/>
    <property type="match status" value="1"/>
</dbReference>
<feature type="domain" description="N-acetyltransferase" evidence="3">
    <location>
        <begin position="10"/>
        <end position="173"/>
    </location>
</feature>
<dbReference type="InterPro" id="IPR016181">
    <property type="entry name" value="Acyl_CoA_acyltransferase"/>
</dbReference>
<evidence type="ECO:0000256" key="2">
    <source>
        <dbReference type="ARBA" id="ARBA00023315"/>
    </source>
</evidence>
<dbReference type="InterPro" id="IPR050832">
    <property type="entry name" value="Bact_Acetyltransf"/>
</dbReference>